<gene>
    <name evidence="1" type="ORF">EL18_02257</name>
</gene>
<keyword evidence="2" id="KW-1185">Reference proteome</keyword>
<dbReference type="PATRIC" id="fig|472175.3.peg.2246"/>
<protein>
    <recommendedName>
        <fullName evidence="3">Thioesterase</fullName>
    </recommendedName>
</protein>
<dbReference type="CDD" id="cd00586">
    <property type="entry name" value="4HBT"/>
    <property type="match status" value="1"/>
</dbReference>
<evidence type="ECO:0008006" key="3">
    <source>
        <dbReference type="Google" id="ProtNLM"/>
    </source>
</evidence>
<proteinExistence type="predicted"/>
<dbReference type="EMBL" id="JMQM01000001">
    <property type="protein sequence ID" value="KFB11211.1"/>
    <property type="molecule type" value="Genomic_DNA"/>
</dbReference>
<dbReference type="AlphaFoldDB" id="A0A084UE25"/>
<dbReference type="RefSeq" id="WP_036482888.1">
    <property type="nucleotide sequence ID" value="NZ_JMQM01000001.1"/>
</dbReference>
<organism evidence="1 2">
    <name type="scientific">Nitratireductor basaltis</name>
    <dbReference type="NCBI Taxonomy" id="472175"/>
    <lineage>
        <taxon>Bacteria</taxon>
        <taxon>Pseudomonadati</taxon>
        <taxon>Pseudomonadota</taxon>
        <taxon>Alphaproteobacteria</taxon>
        <taxon>Hyphomicrobiales</taxon>
        <taxon>Phyllobacteriaceae</taxon>
        <taxon>Nitratireductor</taxon>
    </lineage>
</organism>
<dbReference type="Pfam" id="PF13279">
    <property type="entry name" value="4HBT_2"/>
    <property type="match status" value="1"/>
</dbReference>
<dbReference type="eggNOG" id="COG0824">
    <property type="taxonomic scope" value="Bacteria"/>
</dbReference>
<sequence>MYVWLRLLRVGATYKRRGRFDMGDEGRLSFRCLPTDIDMNMHLNNARYMMLADMGRIDIFLRSGLISAARRNGWGPLLGGLQISYVREIRLWKRFEVVSTIETWSGTQILGKHRFVLDDGRTAAVMMTTGGIYDFRNKRFVEVEEVMRALGRTEAPRAPTEQEQAFMASHMAMRQQGKEMVEERRS</sequence>
<dbReference type="PANTHER" id="PTHR12475:SF4">
    <property type="entry name" value="PROTEIN THEM6"/>
    <property type="match status" value="1"/>
</dbReference>
<dbReference type="OrthoDB" id="3727779at2"/>
<dbReference type="Proteomes" id="UP000053675">
    <property type="component" value="Unassembled WGS sequence"/>
</dbReference>
<name>A0A084UE25_9HYPH</name>
<dbReference type="PANTHER" id="PTHR12475">
    <property type="match status" value="1"/>
</dbReference>
<comment type="caution">
    <text evidence="1">The sequence shown here is derived from an EMBL/GenBank/DDBJ whole genome shotgun (WGS) entry which is preliminary data.</text>
</comment>
<evidence type="ECO:0000313" key="2">
    <source>
        <dbReference type="Proteomes" id="UP000053675"/>
    </source>
</evidence>
<dbReference type="SUPFAM" id="SSF54637">
    <property type="entry name" value="Thioesterase/thiol ester dehydrase-isomerase"/>
    <property type="match status" value="1"/>
</dbReference>
<dbReference type="InterPro" id="IPR029069">
    <property type="entry name" value="HotDog_dom_sf"/>
</dbReference>
<reference evidence="1 2" key="1">
    <citation type="submission" date="2014-05" db="EMBL/GenBank/DDBJ databases">
        <title>Draft Genome Sequence of Nitratireductor basaltis Strain UMTGB225, A Marine Bacterium Isolated from Green Barrel Tunicate.</title>
        <authorList>
            <person name="Gan H.Y."/>
        </authorList>
    </citation>
    <scope>NUCLEOTIDE SEQUENCE [LARGE SCALE GENOMIC DNA]</scope>
    <source>
        <strain evidence="1 2">UMTGB225</strain>
    </source>
</reference>
<evidence type="ECO:0000313" key="1">
    <source>
        <dbReference type="EMBL" id="KFB11211.1"/>
    </source>
</evidence>
<dbReference type="Gene3D" id="3.10.129.10">
    <property type="entry name" value="Hotdog Thioesterase"/>
    <property type="match status" value="1"/>
</dbReference>
<dbReference type="STRING" id="472175.EL18_02257"/>
<accession>A0A084UE25</accession>
<dbReference type="InterPro" id="IPR051490">
    <property type="entry name" value="THEM6_lcsJ_thioesterase"/>
</dbReference>